<accession>A0A2K9PSQ6</accession>
<organism evidence="1 2">
    <name type="scientific">Flavivirga eckloniae</name>
    <dbReference type="NCBI Taxonomy" id="1803846"/>
    <lineage>
        <taxon>Bacteria</taxon>
        <taxon>Pseudomonadati</taxon>
        <taxon>Bacteroidota</taxon>
        <taxon>Flavobacteriia</taxon>
        <taxon>Flavobacteriales</taxon>
        <taxon>Flavobacteriaceae</taxon>
        <taxon>Flavivirga</taxon>
    </lineage>
</organism>
<gene>
    <name evidence="1" type="ORF">C1H87_15820</name>
</gene>
<dbReference type="KEGG" id="fek:C1H87_15820"/>
<evidence type="ECO:0000313" key="2">
    <source>
        <dbReference type="Proteomes" id="UP000235826"/>
    </source>
</evidence>
<proteinExistence type="predicted"/>
<sequence length="125" mass="14205">MSYKKAKYVIILMVCICLPLGCNHKKSDAEILKLPNKLYVITVKKKSDTITISNIEDIDKINKIINKGEVSLAKLNIKYWLEYSDNESQVRIGVSGERFLFHGKNYKSSTNLEQLIDDILGNAPN</sequence>
<dbReference type="Proteomes" id="UP000235826">
    <property type="component" value="Chromosome"/>
</dbReference>
<dbReference type="AlphaFoldDB" id="A0A2K9PSQ6"/>
<name>A0A2K9PSQ6_9FLAO</name>
<evidence type="ECO:0000313" key="1">
    <source>
        <dbReference type="EMBL" id="AUP80094.1"/>
    </source>
</evidence>
<reference evidence="1 2" key="1">
    <citation type="submission" date="2018-01" db="EMBL/GenBank/DDBJ databases">
        <title>Complete genome sequence of Flavivirga eckloniae ECD14 isolated from seaweed Ecklonia cava.</title>
        <authorList>
            <person name="Lee J.H."/>
            <person name="Baik K.S."/>
            <person name="Seong C.N."/>
        </authorList>
    </citation>
    <scope>NUCLEOTIDE SEQUENCE [LARGE SCALE GENOMIC DNA]</scope>
    <source>
        <strain evidence="1 2">ECD14</strain>
    </source>
</reference>
<dbReference type="EMBL" id="CP025791">
    <property type="protein sequence ID" value="AUP80094.1"/>
    <property type="molecule type" value="Genomic_DNA"/>
</dbReference>
<keyword evidence="2" id="KW-1185">Reference proteome</keyword>
<protein>
    <submittedName>
        <fullName evidence="1">Uncharacterized protein</fullName>
    </submittedName>
</protein>